<dbReference type="Gene3D" id="3.20.20.80">
    <property type="entry name" value="Glycosidases"/>
    <property type="match status" value="1"/>
</dbReference>
<dbReference type="Pfam" id="PF00232">
    <property type="entry name" value="Glyco_hydro_1"/>
    <property type="match status" value="1"/>
</dbReference>
<accession>A0A249KTS2</accession>
<evidence type="ECO:0000313" key="5">
    <source>
        <dbReference type="EMBL" id="ASY20167.1"/>
    </source>
</evidence>
<dbReference type="GO" id="GO:0016052">
    <property type="term" value="P:carbohydrate catabolic process"/>
    <property type="evidence" value="ECO:0007669"/>
    <property type="project" value="TreeGrafter"/>
</dbReference>
<dbReference type="KEGG" id="pvn:A7sIIA15_04740"/>
<dbReference type="PRINTS" id="PR00131">
    <property type="entry name" value="GLHYDRLASE1"/>
</dbReference>
<dbReference type="AlphaFoldDB" id="A0A249KTS2"/>
<protein>
    <submittedName>
        <fullName evidence="5">Beta-glucosidase</fullName>
    </submittedName>
</protein>
<reference evidence="5 6" key="1">
    <citation type="submission" date="2016-07" db="EMBL/GenBank/DDBJ databases">
        <title>High microdiversification within the ubiquitous acI lineage of Actinobacteria.</title>
        <authorList>
            <person name="Neuenschwander S.M."/>
            <person name="Salcher M."/>
            <person name="Ghai R."/>
            <person name="Pernthaler J."/>
        </authorList>
    </citation>
    <scope>NUCLEOTIDE SEQUENCE [LARGE SCALE GENOMIC DNA]</scope>
    <source>
        <strain evidence="5">MMS-IIA-15</strain>
    </source>
</reference>
<keyword evidence="6" id="KW-1185">Reference proteome</keyword>
<dbReference type="OrthoDB" id="9765195at2"/>
<name>A0A249KTS2_9ACTN</name>
<dbReference type="InterPro" id="IPR033132">
    <property type="entry name" value="GH_1_N_CS"/>
</dbReference>
<proteinExistence type="inferred from homology"/>
<evidence type="ECO:0000256" key="3">
    <source>
        <dbReference type="ARBA" id="ARBA00023295"/>
    </source>
</evidence>
<dbReference type="InterPro" id="IPR017853">
    <property type="entry name" value="GH"/>
</dbReference>
<dbReference type="PANTHER" id="PTHR10353:SF36">
    <property type="entry name" value="LP05116P"/>
    <property type="match status" value="1"/>
</dbReference>
<dbReference type="GO" id="GO:0005829">
    <property type="term" value="C:cytosol"/>
    <property type="evidence" value="ECO:0007669"/>
    <property type="project" value="TreeGrafter"/>
</dbReference>
<evidence type="ECO:0000313" key="6">
    <source>
        <dbReference type="Proteomes" id="UP000217186"/>
    </source>
</evidence>
<comment type="similarity">
    <text evidence="1 4">Belongs to the glycosyl hydrolase 1 family.</text>
</comment>
<dbReference type="GO" id="GO:0008422">
    <property type="term" value="F:beta-glucosidase activity"/>
    <property type="evidence" value="ECO:0007669"/>
    <property type="project" value="TreeGrafter"/>
</dbReference>
<sequence length="458" mass="51102">MSLRDVDTSSLPQSFIWGTGTSSHQIEGGHASGNRGRCIWDDLCDVPGAIKDGTGRNHRGVEHVEMLEEDLNIMKDLSLDSYRFSIAWPRVQPGGSGAFNQKGIDFYNRLIDGLLERNIEPNLTLYHWDLPSELQKIGGWANPQVVDLYAEYAGEMSRQFGDRVKYWATFNEAWCVAWLGNLTGEHAPAIRDFPTAVKVAHQLVRAHARGSQAIKAISPHVLVGAVNNLSNPMLVGPSTPEAQADLVIVDGYKNRWWMQGMYEGTYPADLVELFEKETGVFCDQSEIGDVSQGRDWIGVNYYNADIFEAGGNGIGLFPGTTSTSGAGFGTERNDMGWSWTPDGIKEVLLRVTKQYPNIPIFVSENGTCYGDGPGADGKVHDTKREEYLTQYIKSCISAYEDGANLHGYYLWSLLDNFEWAWGFAMRFGIVHVDYENNMRRTPKNSALAYRDLIRASKK</sequence>
<dbReference type="FunFam" id="3.20.20.80:FF:000004">
    <property type="entry name" value="Beta-glucosidase 6-phospho-beta-glucosidase"/>
    <property type="match status" value="1"/>
</dbReference>
<evidence type="ECO:0000256" key="1">
    <source>
        <dbReference type="ARBA" id="ARBA00010838"/>
    </source>
</evidence>
<dbReference type="EMBL" id="CP016776">
    <property type="protein sequence ID" value="ASY20167.1"/>
    <property type="molecule type" value="Genomic_DNA"/>
</dbReference>
<dbReference type="InterPro" id="IPR001360">
    <property type="entry name" value="Glyco_hydro_1"/>
</dbReference>
<evidence type="ECO:0000256" key="4">
    <source>
        <dbReference type="RuleBase" id="RU003690"/>
    </source>
</evidence>
<keyword evidence="2" id="KW-0378">Hydrolase</keyword>
<dbReference type="PANTHER" id="PTHR10353">
    <property type="entry name" value="GLYCOSYL HYDROLASE"/>
    <property type="match status" value="1"/>
</dbReference>
<organism evidence="5 6">
    <name type="scientific">Candidatus Planktophila vernalis</name>
    <dbReference type="NCBI Taxonomy" id="1884907"/>
    <lineage>
        <taxon>Bacteria</taxon>
        <taxon>Bacillati</taxon>
        <taxon>Actinomycetota</taxon>
        <taxon>Actinomycetes</taxon>
        <taxon>Candidatus Nanopelagicales</taxon>
        <taxon>Candidatus Nanopelagicaceae</taxon>
        <taxon>Candidatus Planktophila</taxon>
    </lineage>
</organism>
<dbReference type="Proteomes" id="UP000217186">
    <property type="component" value="Chromosome"/>
</dbReference>
<evidence type="ECO:0000256" key="2">
    <source>
        <dbReference type="ARBA" id="ARBA00022801"/>
    </source>
</evidence>
<dbReference type="SUPFAM" id="SSF51445">
    <property type="entry name" value="(Trans)glycosidases"/>
    <property type="match status" value="1"/>
</dbReference>
<dbReference type="RefSeq" id="WP_095686029.1">
    <property type="nucleotide sequence ID" value="NZ_CP016776.1"/>
</dbReference>
<dbReference type="PROSITE" id="PS00653">
    <property type="entry name" value="GLYCOSYL_HYDROL_F1_2"/>
    <property type="match status" value="1"/>
</dbReference>
<gene>
    <name evidence="5" type="ORF">A7sIIA15_04740</name>
</gene>
<keyword evidence="3" id="KW-0326">Glycosidase</keyword>